<reference evidence="1" key="1">
    <citation type="submission" date="2023-07" db="EMBL/GenBank/DDBJ databases">
        <title>Black Yeasts Isolated from many extreme environments.</title>
        <authorList>
            <person name="Coleine C."/>
            <person name="Stajich J.E."/>
            <person name="Selbmann L."/>
        </authorList>
    </citation>
    <scope>NUCLEOTIDE SEQUENCE</scope>
    <source>
        <strain evidence="1">CCFEE 5714</strain>
    </source>
</reference>
<comment type="caution">
    <text evidence="1">The sequence shown here is derived from an EMBL/GenBank/DDBJ whole genome shotgun (WGS) entry which is preliminary data.</text>
</comment>
<sequence length="454" mass="51116">MRLLNIRTLQLEEFFEQDVPRYCILSHRWQGKEITYKEFRKGLRTDSPSYKKIVDFCSFVQGQQQDSISSDEDEDEDEDGQFIVDWVWIDTCCIDKRSSAELSEAINSMYAWYKNSECCIVYLVDVTSETGEIDFYAELSASAWFRRGWTLQELLAPYNVVFCNAHWNVIGAISRRGSASPWGKKPIPELSVEISKITGVPDTYLLTERFEPNSVSVAKRMSWAARRRTSRVEDEAYCLLGIFDINMPLIYGEGRRAFLRLQEEIIKRSADQSIFAWSISGEDSFCSGILAGSPRFFGRSGDVETTALGLPYAITNRGLQLRATSWKIPESESDLPTASDAANGSPASTGLYLLELNCGRRTSDDENRSSGAGLPSIIAIGGHVGPEPYQFWRVHLKDLDRLIATVCATNSREQPLERTFHIDTPCDLRPSGAKSPALASKIYWGLISLGYGWT</sequence>
<keyword evidence="2" id="KW-1185">Reference proteome</keyword>
<organism evidence="1 2">
    <name type="scientific">Vermiconidia calcicola</name>
    <dbReference type="NCBI Taxonomy" id="1690605"/>
    <lineage>
        <taxon>Eukaryota</taxon>
        <taxon>Fungi</taxon>
        <taxon>Dikarya</taxon>
        <taxon>Ascomycota</taxon>
        <taxon>Pezizomycotina</taxon>
        <taxon>Dothideomycetes</taxon>
        <taxon>Dothideomycetidae</taxon>
        <taxon>Mycosphaerellales</taxon>
        <taxon>Extremaceae</taxon>
        <taxon>Vermiconidia</taxon>
    </lineage>
</organism>
<dbReference type="Proteomes" id="UP001281147">
    <property type="component" value="Unassembled WGS sequence"/>
</dbReference>
<protein>
    <submittedName>
        <fullName evidence="1">Uncharacterized protein</fullName>
    </submittedName>
</protein>
<evidence type="ECO:0000313" key="1">
    <source>
        <dbReference type="EMBL" id="KAK3711883.1"/>
    </source>
</evidence>
<gene>
    <name evidence="1" type="ORF">LTR37_009401</name>
</gene>
<accession>A0ACC3N8A5</accession>
<dbReference type="EMBL" id="JAUTXU010000073">
    <property type="protein sequence ID" value="KAK3711883.1"/>
    <property type="molecule type" value="Genomic_DNA"/>
</dbReference>
<name>A0ACC3N8A5_9PEZI</name>
<evidence type="ECO:0000313" key="2">
    <source>
        <dbReference type="Proteomes" id="UP001281147"/>
    </source>
</evidence>
<proteinExistence type="predicted"/>